<evidence type="ECO:0000313" key="1">
    <source>
        <dbReference type="EMBL" id="GAG04752.1"/>
    </source>
</evidence>
<dbReference type="EMBL" id="BARS01028121">
    <property type="protein sequence ID" value="GAG04752.1"/>
    <property type="molecule type" value="Genomic_DNA"/>
</dbReference>
<dbReference type="AlphaFoldDB" id="X0UZZ0"/>
<proteinExistence type="predicted"/>
<gene>
    <name evidence="1" type="ORF">S01H1_44102</name>
</gene>
<organism evidence="1">
    <name type="scientific">marine sediment metagenome</name>
    <dbReference type="NCBI Taxonomy" id="412755"/>
    <lineage>
        <taxon>unclassified sequences</taxon>
        <taxon>metagenomes</taxon>
        <taxon>ecological metagenomes</taxon>
    </lineage>
</organism>
<feature type="non-terminal residue" evidence="1">
    <location>
        <position position="40"/>
    </location>
</feature>
<accession>X0UZZ0</accession>
<reference evidence="1" key="1">
    <citation type="journal article" date="2014" name="Front. Microbiol.">
        <title>High frequency of phylogenetically diverse reductive dehalogenase-homologous genes in deep subseafloor sedimentary metagenomes.</title>
        <authorList>
            <person name="Kawai M."/>
            <person name="Futagami T."/>
            <person name="Toyoda A."/>
            <person name="Takaki Y."/>
            <person name="Nishi S."/>
            <person name="Hori S."/>
            <person name="Arai W."/>
            <person name="Tsubouchi T."/>
            <person name="Morono Y."/>
            <person name="Uchiyama I."/>
            <person name="Ito T."/>
            <person name="Fujiyama A."/>
            <person name="Inagaki F."/>
            <person name="Takami H."/>
        </authorList>
    </citation>
    <scope>NUCLEOTIDE SEQUENCE</scope>
    <source>
        <strain evidence="1">Expedition CK06-06</strain>
    </source>
</reference>
<comment type="caution">
    <text evidence="1">The sequence shown here is derived from an EMBL/GenBank/DDBJ whole genome shotgun (WGS) entry which is preliminary data.</text>
</comment>
<sequence>MHLTQSLPTSPIALARTEDLTAVELREFIAGDDPPADADP</sequence>
<name>X0UZZ0_9ZZZZ</name>
<protein>
    <submittedName>
        <fullName evidence="1">Uncharacterized protein</fullName>
    </submittedName>
</protein>